<protein>
    <submittedName>
        <fullName evidence="1">Uncharacterized protein</fullName>
    </submittedName>
</protein>
<dbReference type="EMBL" id="BKCJ011370911">
    <property type="protein sequence ID" value="GFD26684.1"/>
    <property type="molecule type" value="Genomic_DNA"/>
</dbReference>
<comment type="caution">
    <text evidence="1">The sequence shown here is derived from an EMBL/GenBank/DDBJ whole genome shotgun (WGS) entry which is preliminary data.</text>
</comment>
<reference evidence="1" key="1">
    <citation type="journal article" date="2019" name="Sci. Rep.">
        <title>Draft genome of Tanacetum cinerariifolium, the natural source of mosquito coil.</title>
        <authorList>
            <person name="Yamashiro T."/>
            <person name="Shiraishi A."/>
            <person name="Satake H."/>
            <person name="Nakayama K."/>
        </authorList>
    </citation>
    <scope>NUCLEOTIDE SEQUENCE</scope>
</reference>
<gene>
    <name evidence="1" type="ORF">Tci_898653</name>
</gene>
<feature type="non-terminal residue" evidence="1">
    <location>
        <position position="40"/>
    </location>
</feature>
<organism evidence="1">
    <name type="scientific">Tanacetum cinerariifolium</name>
    <name type="common">Dalmatian daisy</name>
    <name type="synonym">Chrysanthemum cinerariifolium</name>
    <dbReference type="NCBI Taxonomy" id="118510"/>
    <lineage>
        <taxon>Eukaryota</taxon>
        <taxon>Viridiplantae</taxon>
        <taxon>Streptophyta</taxon>
        <taxon>Embryophyta</taxon>
        <taxon>Tracheophyta</taxon>
        <taxon>Spermatophyta</taxon>
        <taxon>Magnoliopsida</taxon>
        <taxon>eudicotyledons</taxon>
        <taxon>Gunneridae</taxon>
        <taxon>Pentapetalae</taxon>
        <taxon>asterids</taxon>
        <taxon>campanulids</taxon>
        <taxon>Asterales</taxon>
        <taxon>Asteraceae</taxon>
        <taxon>Asteroideae</taxon>
        <taxon>Anthemideae</taxon>
        <taxon>Anthemidinae</taxon>
        <taxon>Tanacetum</taxon>
    </lineage>
</organism>
<accession>A0A699V368</accession>
<proteinExistence type="predicted"/>
<name>A0A699V368_TANCI</name>
<evidence type="ECO:0000313" key="1">
    <source>
        <dbReference type="EMBL" id="GFD26684.1"/>
    </source>
</evidence>
<dbReference type="AlphaFoldDB" id="A0A699V368"/>
<sequence>MTDISTTKEDITRWKAATQQEAKAGRAVEQEYVAHIGLHN</sequence>